<dbReference type="Proteomes" id="UP001595075">
    <property type="component" value="Unassembled WGS sequence"/>
</dbReference>
<accession>A0ABR4CS76</accession>
<gene>
    <name evidence="1" type="ORF">VTL71DRAFT_13164</name>
</gene>
<reference evidence="1 2" key="1">
    <citation type="journal article" date="2024" name="Commun. Biol.">
        <title>Comparative genomic analysis of thermophilic fungi reveals convergent evolutionary adaptations and gene losses.</title>
        <authorList>
            <person name="Steindorff A.S."/>
            <person name="Aguilar-Pontes M.V."/>
            <person name="Robinson A.J."/>
            <person name="Andreopoulos B."/>
            <person name="LaButti K."/>
            <person name="Kuo A."/>
            <person name="Mondo S."/>
            <person name="Riley R."/>
            <person name="Otillar R."/>
            <person name="Haridas S."/>
            <person name="Lipzen A."/>
            <person name="Grimwood J."/>
            <person name="Schmutz J."/>
            <person name="Clum A."/>
            <person name="Reid I.D."/>
            <person name="Moisan M.C."/>
            <person name="Butler G."/>
            <person name="Nguyen T.T.M."/>
            <person name="Dewar K."/>
            <person name="Conant G."/>
            <person name="Drula E."/>
            <person name="Henrissat B."/>
            <person name="Hansel C."/>
            <person name="Singer S."/>
            <person name="Hutchinson M.I."/>
            <person name="de Vries R.P."/>
            <person name="Natvig D.O."/>
            <person name="Powell A.J."/>
            <person name="Tsang A."/>
            <person name="Grigoriev I.V."/>
        </authorList>
    </citation>
    <scope>NUCLEOTIDE SEQUENCE [LARGE SCALE GENOMIC DNA]</scope>
    <source>
        <strain evidence="1 2">CBS 494.80</strain>
    </source>
</reference>
<comment type="caution">
    <text evidence="1">The sequence shown here is derived from an EMBL/GenBank/DDBJ whole genome shotgun (WGS) entry which is preliminary data.</text>
</comment>
<proteinExistence type="predicted"/>
<dbReference type="EMBL" id="JAZHXI010000005">
    <property type="protein sequence ID" value="KAL2071929.1"/>
    <property type="molecule type" value="Genomic_DNA"/>
</dbReference>
<evidence type="ECO:0000313" key="2">
    <source>
        <dbReference type="Proteomes" id="UP001595075"/>
    </source>
</evidence>
<keyword evidence="2" id="KW-1185">Reference proteome</keyword>
<sequence length="337" mass="38338">MDPTSSYTMGHNYYRPKAKPKLTTTMKIGTGSYVEIAVNTIMHDTDLEDLLALSMHDYTKTSPRSGDELRSDWTARVEDWQRTYPNGGVRVEDLTMITELHFGALFLQRPDSAMYLWTMMQAFYALDRLVCCKPATEPERWSHFTIPDYLESKVIQSAWKKSLPVLRKDINKASTNVPKMDRFFAATNDKGSHPTDSRARKEALRRTDGIAAGITKLEDAHRQLIRNWSSLKGIQVAESLLWKINEAADIRFAMIKNLDVDTVEAALNEPISEQEKFPSLRRSDSFGTLKRELESAWKSTERGDASPFAIIILLLLLLCLHRARKYLLAGSEVGFIS</sequence>
<protein>
    <submittedName>
        <fullName evidence="1">Uncharacterized protein</fullName>
    </submittedName>
</protein>
<evidence type="ECO:0000313" key="1">
    <source>
        <dbReference type="EMBL" id="KAL2071929.1"/>
    </source>
</evidence>
<organism evidence="1 2">
    <name type="scientific">Oculimacula yallundae</name>
    <dbReference type="NCBI Taxonomy" id="86028"/>
    <lineage>
        <taxon>Eukaryota</taxon>
        <taxon>Fungi</taxon>
        <taxon>Dikarya</taxon>
        <taxon>Ascomycota</taxon>
        <taxon>Pezizomycotina</taxon>
        <taxon>Leotiomycetes</taxon>
        <taxon>Helotiales</taxon>
        <taxon>Ploettnerulaceae</taxon>
        <taxon>Oculimacula</taxon>
    </lineage>
</organism>
<name>A0ABR4CS76_9HELO</name>